<dbReference type="InterPro" id="IPR045851">
    <property type="entry name" value="AMP-bd_C_sf"/>
</dbReference>
<gene>
    <name evidence="6" type="ORF">TBK1r_18220</name>
</gene>
<dbReference type="RefSeq" id="WP_145209006.1">
    <property type="nucleotide sequence ID" value="NZ_CP036432.1"/>
</dbReference>
<comment type="similarity">
    <text evidence="1">Belongs to the ATP-dependent AMP-binding enzyme family.</text>
</comment>
<dbReference type="EMBL" id="CP036432">
    <property type="protein sequence ID" value="QDV82890.1"/>
    <property type="molecule type" value="Genomic_DNA"/>
</dbReference>
<dbReference type="EC" id="6.2.1.3" evidence="6"/>
<feature type="domain" description="AMP-dependent synthetase/ligase" evidence="4">
    <location>
        <begin position="5"/>
        <end position="349"/>
    </location>
</feature>
<feature type="region of interest" description="Disordered" evidence="3">
    <location>
        <begin position="104"/>
        <end position="141"/>
    </location>
</feature>
<evidence type="ECO:0000256" key="2">
    <source>
        <dbReference type="ARBA" id="ARBA00022598"/>
    </source>
</evidence>
<dbReference type="Gene3D" id="3.30.300.30">
    <property type="match status" value="1"/>
</dbReference>
<evidence type="ECO:0000259" key="4">
    <source>
        <dbReference type="Pfam" id="PF00501"/>
    </source>
</evidence>
<evidence type="ECO:0000313" key="7">
    <source>
        <dbReference type="Proteomes" id="UP000318081"/>
    </source>
</evidence>
<protein>
    <submittedName>
        <fullName evidence="6">Long-chain-fatty-acid--CoA ligase FadD13</fullName>
        <ecNumber evidence="6">6.2.1.3</ecNumber>
    </submittedName>
</protein>
<keyword evidence="7" id="KW-1185">Reference proteome</keyword>
<proteinExistence type="inferred from homology"/>
<dbReference type="Pfam" id="PF00501">
    <property type="entry name" value="AMP-binding"/>
    <property type="match status" value="1"/>
</dbReference>
<organism evidence="6 7">
    <name type="scientific">Stieleria magnilauensis</name>
    <dbReference type="NCBI Taxonomy" id="2527963"/>
    <lineage>
        <taxon>Bacteria</taxon>
        <taxon>Pseudomonadati</taxon>
        <taxon>Planctomycetota</taxon>
        <taxon>Planctomycetia</taxon>
        <taxon>Pirellulales</taxon>
        <taxon>Pirellulaceae</taxon>
        <taxon>Stieleria</taxon>
    </lineage>
</organism>
<dbReference type="InterPro" id="IPR025110">
    <property type="entry name" value="AMP-bd_C"/>
</dbReference>
<reference evidence="6 7" key="1">
    <citation type="submission" date="2019-02" db="EMBL/GenBank/DDBJ databases">
        <title>Deep-cultivation of Planctomycetes and their phenomic and genomic characterization uncovers novel biology.</title>
        <authorList>
            <person name="Wiegand S."/>
            <person name="Jogler M."/>
            <person name="Boedeker C."/>
            <person name="Pinto D."/>
            <person name="Vollmers J."/>
            <person name="Rivas-Marin E."/>
            <person name="Kohn T."/>
            <person name="Peeters S.H."/>
            <person name="Heuer A."/>
            <person name="Rast P."/>
            <person name="Oberbeckmann S."/>
            <person name="Bunk B."/>
            <person name="Jeske O."/>
            <person name="Meyerdierks A."/>
            <person name="Storesund J.E."/>
            <person name="Kallscheuer N."/>
            <person name="Luecker S."/>
            <person name="Lage O.M."/>
            <person name="Pohl T."/>
            <person name="Merkel B.J."/>
            <person name="Hornburger P."/>
            <person name="Mueller R.-W."/>
            <person name="Bruemmer F."/>
            <person name="Labrenz M."/>
            <person name="Spormann A.M."/>
            <person name="Op den Camp H."/>
            <person name="Overmann J."/>
            <person name="Amann R."/>
            <person name="Jetten M.S.M."/>
            <person name="Mascher T."/>
            <person name="Medema M.H."/>
            <person name="Devos D.P."/>
            <person name="Kaster A.-K."/>
            <person name="Ovreas L."/>
            <person name="Rohde M."/>
            <person name="Galperin M.Y."/>
            <person name="Jogler C."/>
        </authorList>
    </citation>
    <scope>NUCLEOTIDE SEQUENCE [LARGE SCALE GENOMIC DNA]</scope>
    <source>
        <strain evidence="6 7">TBK1r</strain>
    </source>
</reference>
<accession>A0ABX5XLM7</accession>
<dbReference type="PANTHER" id="PTHR43201:SF5">
    <property type="entry name" value="MEDIUM-CHAIN ACYL-COA LIGASE ACSF2, MITOCHONDRIAL"/>
    <property type="match status" value="1"/>
</dbReference>
<dbReference type="InterPro" id="IPR042099">
    <property type="entry name" value="ANL_N_sf"/>
</dbReference>
<name>A0ABX5XLM7_9BACT</name>
<dbReference type="SUPFAM" id="SSF56801">
    <property type="entry name" value="Acetyl-CoA synthetase-like"/>
    <property type="match status" value="1"/>
</dbReference>
<dbReference type="PANTHER" id="PTHR43201">
    <property type="entry name" value="ACYL-COA SYNTHETASE"/>
    <property type="match status" value="1"/>
</dbReference>
<dbReference type="Gene3D" id="3.40.50.12780">
    <property type="entry name" value="N-terminal domain of ligase-like"/>
    <property type="match status" value="1"/>
</dbReference>
<sequence length="479" mass="52339">MSSWQQTFAGHGDQPAFIGGSDDSRVTYRELAESVKQLCREMTDADIDGTSVIGFPGNYSPNSLAMFFAVADRHATAVPLPEAADERIDRLLDIALATHRMGLPACRPDSPPERITVQPQPSTAPPMRGAGSDSLRTDVTPQNASRNEAHPLYQSLQASGHAGLVLFTSGTTGDPKAAVQDLDRLRLRYTQHRDVGKMLAFMQMDHIGGINTMLYVLTHGGTLVVPRSRSPQDVAACIEEHRIEVLPVSPTFLNLMLITGVIDQYDLSSLRRVTYGSEPMPESVLKRLGQALPGVDLLQTYGTTEMGILKSKSENNESLWMKVGGDGYETKIVDGRLWIRAQTAMLGYLNAPSPFDQDGFMDTGDEVEIRGEWMRVMGRKSEFINVGGTKVSPIEVESVLLEMPSVCEAAVSGMEHPLMGQVVRASVRLADASSIAEFKSAMRSHCKDRLPQEAIPVKVSLSETSMVTDRFKRARGEGC</sequence>
<dbReference type="GO" id="GO:0004467">
    <property type="term" value="F:long-chain fatty acid-CoA ligase activity"/>
    <property type="evidence" value="ECO:0007669"/>
    <property type="project" value="UniProtKB-EC"/>
</dbReference>
<feature type="region of interest" description="Disordered" evidence="3">
    <location>
        <begin position="1"/>
        <end position="22"/>
    </location>
</feature>
<evidence type="ECO:0000259" key="5">
    <source>
        <dbReference type="Pfam" id="PF13193"/>
    </source>
</evidence>
<dbReference type="InterPro" id="IPR020845">
    <property type="entry name" value="AMP-binding_CS"/>
</dbReference>
<evidence type="ECO:0000256" key="3">
    <source>
        <dbReference type="SAM" id="MobiDB-lite"/>
    </source>
</evidence>
<dbReference type="Pfam" id="PF13193">
    <property type="entry name" value="AMP-binding_C"/>
    <property type="match status" value="1"/>
</dbReference>
<feature type="domain" description="AMP-binding enzyme C-terminal" evidence="5">
    <location>
        <begin position="395"/>
        <end position="461"/>
    </location>
</feature>
<evidence type="ECO:0000313" key="6">
    <source>
        <dbReference type="EMBL" id="QDV82890.1"/>
    </source>
</evidence>
<dbReference type="Proteomes" id="UP000318081">
    <property type="component" value="Chromosome"/>
</dbReference>
<dbReference type="InterPro" id="IPR000873">
    <property type="entry name" value="AMP-dep_synth/lig_dom"/>
</dbReference>
<keyword evidence="2 6" id="KW-0436">Ligase</keyword>
<dbReference type="PROSITE" id="PS00455">
    <property type="entry name" value="AMP_BINDING"/>
    <property type="match status" value="1"/>
</dbReference>
<dbReference type="CDD" id="cd04433">
    <property type="entry name" value="AFD_class_I"/>
    <property type="match status" value="1"/>
</dbReference>
<evidence type="ECO:0000256" key="1">
    <source>
        <dbReference type="ARBA" id="ARBA00006432"/>
    </source>
</evidence>